<dbReference type="PANTHER" id="PTHR47165">
    <property type="entry name" value="OS03G0429900 PROTEIN"/>
    <property type="match status" value="1"/>
</dbReference>
<gene>
    <name evidence="2" type="ORF">HID58_062811</name>
</gene>
<feature type="compositionally biased region" description="Acidic residues" evidence="1">
    <location>
        <begin position="383"/>
        <end position="392"/>
    </location>
</feature>
<evidence type="ECO:0000313" key="3">
    <source>
        <dbReference type="Proteomes" id="UP000824890"/>
    </source>
</evidence>
<protein>
    <recommendedName>
        <fullName evidence="4">DUF223 domain-containing protein</fullName>
    </recommendedName>
</protein>
<dbReference type="PANTHER" id="PTHR47165:SF4">
    <property type="entry name" value="OS03G0429900 PROTEIN"/>
    <property type="match status" value="1"/>
</dbReference>
<feature type="compositionally biased region" description="Basic and acidic residues" evidence="1">
    <location>
        <begin position="431"/>
        <end position="441"/>
    </location>
</feature>
<comment type="caution">
    <text evidence="2">The sequence shown here is derived from an EMBL/GenBank/DDBJ whole genome shotgun (WGS) entry which is preliminary data.</text>
</comment>
<name>A0ABQ8A2J6_BRANA</name>
<evidence type="ECO:0008006" key="4">
    <source>
        <dbReference type="Google" id="ProtNLM"/>
    </source>
</evidence>
<reference evidence="2 3" key="1">
    <citation type="submission" date="2021-05" db="EMBL/GenBank/DDBJ databases">
        <title>Genome Assembly of Synthetic Allotetraploid Brassica napus Reveals Homoeologous Exchanges between Subgenomes.</title>
        <authorList>
            <person name="Davis J.T."/>
        </authorList>
    </citation>
    <scope>NUCLEOTIDE SEQUENCE [LARGE SCALE GENOMIC DNA]</scope>
    <source>
        <strain evidence="3">cv. Da-Ae</strain>
        <tissue evidence="2">Seedling</tissue>
    </source>
</reference>
<evidence type="ECO:0000313" key="2">
    <source>
        <dbReference type="EMBL" id="KAH0886715.1"/>
    </source>
</evidence>
<dbReference type="SUPFAM" id="SSF50249">
    <property type="entry name" value="Nucleic acid-binding proteins"/>
    <property type="match status" value="2"/>
</dbReference>
<evidence type="ECO:0000256" key="1">
    <source>
        <dbReference type="SAM" id="MobiDB-lite"/>
    </source>
</evidence>
<keyword evidence="3" id="KW-1185">Reference proteome</keyword>
<dbReference type="CDD" id="cd04480">
    <property type="entry name" value="RPA1_DBD_A_like"/>
    <property type="match status" value="1"/>
</dbReference>
<dbReference type="Proteomes" id="UP000824890">
    <property type="component" value="Unassembled WGS sequence"/>
</dbReference>
<accession>A0ABQ8A2J6</accession>
<feature type="region of interest" description="Disordered" evidence="1">
    <location>
        <begin position="377"/>
        <end position="441"/>
    </location>
</feature>
<dbReference type="EMBL" id="JAGKQM010000014">
    <property type="protein sequence ID" value="KAH0886715.1"/>
    <property type="molecule type" value="Genomic_DNA"/>
</dbReference>
<dbReference type="Gene3D" id="2.40.50.140">
    <property type="entry name" value="Nucleic acid-binding proteins"/>
    <property type="match status" value="2"/>
</dbReference>
<sequence>MVCERRFQSSINRYLKAGGKCSSVVEARLLRYWESRNVKRGGELMWVDMLLIDVNSTIMHATIYDNRLPRFRSKLAAGKMFSISGFDVARCAQNYRLTDSPLLLRFSDLTDFDELTEPVSPLPQEGFRFCNHSELAGLANTNTQLPGEITAVKSTVNDTLGEKDRIMATIKLDKLCLSIKKLEDMNDDLEVVCSSMQHQGHTSTLTRRPTQEKFTSTLKDTGVPSAAPLLKGYAKVETLTVSELNNFITSATSQEIDFICTGRFVRLDVDKGCNTNAVGVLRYRVELAIADDTAEGVFVCFDGVMTKLHNLRASEAGQMLAEEGVNPKDAVVPPFITDMEGKTFTFQVRVSACNFTAHHQTFTITRILNEHERIPVPDFVVDGGDDADDDDKPDGSPVPVQTETGESSIDAAKNGDDNTDGLAPENIVHPANKEAKKARVV</sequence>
<dbReference type="InterPro" id="IPR012340">
    <property type="entry name" value="NA-bd_OB-fold"/>
</dbReference>
<proteinExistence type="predicted"/>
<organism evidence="2 3">
    <name type="scientific">Brassica napus</name>
    <name type="common">Rape</name>
    <dbReference type="NCBI Taxonomy" id="3708"/>
    <lineage>
        <taxon>Eukaryota</taxon>
        <taxon>Viridiplantae</taxon>
        <taxon>Streptophyta</taxon>
        <taxon>Embryophyta</taxon>
        <taxon>Tracheophyta</taxon>
        <taxon>Spermatophyta</taxon>
        <taxon>Magnoliopsida</taxon>
        <taxon>eudicotyledons</taxon>
        <taxon>Gunneridae</taxon>
        <taxon>Pentapetalae</taxon>
        <taxon>rosids</taxon>
        <taxon>malvids</taxon>
        <taxon>Brassicales</taxon>
        <taxon>Brassicaceae</taxon>
        <taxon>Brassiceae</taxon>
        <taxon>Brassica</taxon>
    </lineage>
</organism>